<feature type="modified residue" description="N6-carboxylysine" evidence="6">
    <location>
        <position position="182"/>
    </location>
</feature>
<dbReference type="EC" id="5.3.2.5" evidence="6"/>
<comment type="function">
    <text evidence="6">Catalyzes the enolization of 2,3-diketo-5-methylthiopentyl-1-phosphate (DK-MTP-1-P) into 2-hydroxy-3-keto-5-methylthiopentenyl-1-phosphate (HK-MTPenyl-1-P).</text>
</comment>
<dbReference type="SUPFAM" id="SSF51649">
    <property type="entry name" value="RuBisCo, C-terminal domain"/>
    <property type="match status" value="1"/>
</dbReference>
<feature type="binding site" evidence="6">
    <location>
        <position position="156"/>
    </location>
    <ligand>
        <name>substrate</name>
    </ligand>
</feature>
<feature type="domain" description="Ribulose bisphosphate carboxylase large subunit ferrodoxin-like N-terminal" evidence="8">
    <location>
        <begin position="12"/>
        <end position="109"/>
    </location>
</feature>
<dbReference type="HAMAP" id="MF_01679">
    <property type="entry name" value="Salvage_MtnW"/>
    <property type="match status" value="1"/>
</dbReference>
<dbReference type="GO" id="GO:0019509">
    <property type="term" value="P:L-methionine salvage from methylthioadenosine"/>
    <property type="evidence" value="ECO:0007669"/>
    <property type="project" value="UniProtKB-UniRule"/>
</dbReference>
<dbReference type="SFLD" id="SFLDF00157">
    <property type="entry name" value="2_3-diketo-5-methylthiopentyl"/>
    <property type="match status" value="1"/>
</dbReference>
<gene>
    <name evidence="6" type="primary">mtnW</name>
    <name evidence="9" type="ORF">B4110_0987</name>
</gene>
<dbReference type="InterPro" id="IPR017717">
    <property type="entry name" value="Diketo-Methiopentyl-P_enolase"/>
</dbReference>
<dbReference type="InterPro" id="IPR017443">
    <property type="entry name" value="RuBisCO_lsu_fd_N"/>
</dbReference>
<evidence type="ECO:0000256" key="6">
    <source>
        <dbReference type="HAMAP-Rule" id="MF_01679"/>
    </source>
</evidence>
<protein>
    <recommendedName>
        <fullName evidence="6">2,3-diketo-5-methylthiopentyl-1-phosphate enolase</fullName>
        <shortName evidence="6">DK-MTP-1-P enolase</shortName>
        <ecNumber evidence="6">5.3.2.5</ecNumber>
    </recommendedName>
    <alternativeName>
        <fullName evidence="6">RuBisCO-like protein</fullName>
        <shortName evidence="6">RLP</shortName>
    </alternativeName>
</protein>
<dbReference type="SFLD" id="SFLDS00014">
    <property type="entry name" value="RuBisCO"/>
    <property type="match status" value="1"/>
</dbReference>
<reference evidence="9 10" key="1">
    <citation type="submission" date="2016-01" db="EMBL/GenBank/DDBJ databases">
        <title>Draft Genome Sequences of Seven Thermophilic Sporeformers Isolated from Foods.</title>
        <authorList>
            <person name="Berendsen E.M."/>
            <person name="Wells-Bennik M.H."/>
            <person name="Krawcyk A.O."/>
            <person name="De Jong A."/>
            <person name="Holsappel S."/>
            <person name="Eijlander R.T."/>
            <person name="Kuipers O.P."/>
        </authorList>
    </citation>
    <scope>NUCLEOTIDE SEQUENCE [LARGE SCALE GENOMIC DNA]</scope>
    <source>
        <strain evidence="9 10">B4110</strain>
    </source>
</reference>
<keyword evidence="5 6" id="KW-0413">Isomerase</keyword>
<feature type="active site" description="Proton acceptor" evidence="6">
    <location>
        <position position="107"/>
    </location>
</feature>
<dbReference type="UniPathway" id="UPA00904">
    <property type="reaction ID" value="UER00876"/>
</dbReference>
<dbReference type="GO" id="GO:0000287">
    <property type="term" value="F:magnesium ion binding"/>
    <property type="evidence" value="ECO:0007669"/>
    <property type="project" value="UniProtKB-UniRule"/>
</dbReference>
<comment type="catalytic activity">
    <reaction evidence="6">
        <text>5-methylsulfanyl-2,3-dioxopentyl phosphate = 2-hydroxy-5-methylsulfanyl-3-oxopent-1-enyl phosphate</text>
        <dbReference type="Rhea" id="RHEA:18769"/>
        <dbReference type="ChEBI" id="CHEBI:58828"/>
        <dbReference type="ChEBI" id="CHEBI:59505"/>
        <dbReference type="EC" id="5.3.2.5"/>
    </reaction>
</comment>
<feature type="binding site" evidence="6">
    <location>
        <position position="273"/>
    </location>
    <ligand>
        <name>substrate</name>
    </ligand>
</feature>
<name>A0A150N4Q0_9BACL</name>
<evidence type="ECO:0000259" key="8">
    <source>
        <dbReference type="Pfam" id="PF02788"/>
    </source>
</evidence>
<dbReference type="AlphaFoldDB" id="A0A150N4Q0"/>
<dbReference type="InterPro" id="IPR036422">
    <property type="entry name" value="RuBisCO_lsu_N_sf"/>
</dbReference>
<keyword evidence="4 6" id="KW-0486">Methionine biosynthesis</keyword>
<dbReference type="CDD" id="cd08209">
    <property type="entry name" value="RLP_DK-MTP-1-P-enolase"/>
    <property type="match status" value="1"/>
</dbReference>
<proteinExistence type="inferred from homology"/>
<feature type="domain" description="Ribulose bisphosphate carboxylase large subunit C-terminal" evidence="7">
    <location>
        <begin position="135"/>
        <end position="415"/>
    </location>
</feature>
<evidence type="ECO:0000256" key="4">
    <source>
        <dbReference type="ARBA" id="ARBA00023167"/>
    </source>
</evidence>
<comment type="similarity">
    <text evidence="6">Belongs to the RuBisCO large chain family. Type IV subfamily.</text>
</comment>
<dbReference type="GO" id="GO:0016984">
    <property type="term" value="F:ribulose-bisphosphate carboxylase activity"/>
    <property type="evidence" value="ECO:0007669"/>
    <property type="project" value="InterPro"/>
</dbReference>
<dbReference type="SUPFAM" id="SSF54966">
    <property type="entry name" value="RuBisCO, large subunit, small (N-terminal) domain"/>
    <property type="match status" value="1"/>
</dbReference>
<comment type="miscellaneous">
    <text evidence="6">Has no RuBP-carboxylation activity.</text>
</comment>
<dbReference type="NCBIfam" id="NF007095">
    <property type="entry name" value="PRK09549.1"/>
    <property type="match status" value="1"/>
</dbReference>
<evidence type="ECO:0000313" key="10">
    <source>
        <dbReference type="Proteomes" id="UP000075324"/>
    </source>
</evidence>
<comment type="caution">
    <text evidence="9">The sequence shown here is derived from an EMBL/GenBank/DDBJ whole genome shotgun (WGS) entry which is preliminary data.</text>
</comment>
<dbReference type="SFLD" id="SFLDG00301">
    <property type="entry name" value="RuBisCO-like_proteins"/>
    <property type="match status" value="1"/>
</dbReference>
<comment type="subunit">
    <text evidence="6">Homodimer.</text>
</comment>
<dbReference type="Proteomes" id="UP000075324">
    <property type="component" value="Unassembled WGS sequence"/>
</dbReference>
<dbReference type="GO" id="GO:0015977">
    <property type="term" value="P:carbon fixation"/>
    <property type="evidence" value="ECO:0007669"/>
    <property type="project" value="InterPro"/>
</dbReference>
<evidence type="ECO:0000256" key="3">
    <source>
        <dbReference type="ARBA" id="ARBA00022842"/>
    </source>
</evidence>
<dbReference type="Gene3D" id="3.20.20.110">
    <property type="entry name" value="Ribulose bisphosphate carboxylase, large subunit, C-terminal domain"/>
    <property type="match status" value="1"/>
</dbReference>
<evidence type="ECO:0000256" key="5">
    <source>
        <dbReference type="ARBA" id="ARBA00023235"/>
    </source>
</evidence>
<evidence type="ECO:0000313" key="9">
    <source>
        <dbReference type="EMBL" id="KYD31673.1"/>
    </source>
</evidence>
<dbReference type="Pfam" id="PF00016">
    <property type="entry name" value="RuBisCO_large"/>
    <property type="match status" value="1"/>
</dbReference>
<dbReference type="PANTHER" id="PTHR42704:SF17">
    <property type="entry name" value="RIBULOSE BISPHOSPHATE CARBOXYLASE LARGE CHAIN"/>
    <property type="match status" value="1"/>
</dbReference>
<keyword evidence="3 6" id="KW-0460">Magnesium</keyword>
<feature type="binding site" description="via carbamate group" evidence="6">
    <location>
        <position position="182"/>
    </location>
    <ligand>
        <name>Mg(2+)</name>
        <dbReference type="ChEBI" id="CHEBI:18420"/>
    </ligand>
</feature>
<dbReference type="GO" id="GO:0043715">
    <property type="term" value="F:2,3-diketo-5-methylthiopentyl-1-phosphate enolase activity"/>
    <property type="evidence" value="ECO:0007669"/>
    <property type="project" value="UniProtKB-UniRule"/>
</dbReference>
<dbReference type="NCBIfam" id="TIGR03332">
    <property type="entry name" value="salvage_mtnW"/>
    <property type="match status" value="1"/>
</dbReference>
<feature type="binding site" evidence="6">
    <location>
        <begin position="368"/>
        <end position="369"/>
    </location>
    <ligand>
        <name>substrate</name>
    </ligand>
</feature>
<dbReference type="InterPro" id="IPR000685">
    <property type="entry name" value="RuBisCO_lsu_C"/>
</dbReference>
<dbReference type="EMBL" id="LQYW01000032">
    <property type="protein sequence ID" value="KYD31673.1"/>
    <property type="molecule type" value="Genomic_DNA"/>
</dbReference>
<evidence type="ECO:0000256" key="2">
    <source>
        <dbReference type="ARBA" id="ARBA00022723"/>
    </source>
</evidence>
<dbReference type="PATRIC" id="fig|153151.4.peg.2076"/>
<evidence type="ECO:0000256" key="1">
    <source>
        <dbReference type="ARBA" id="ARBA00022605"/>
    </source>
</evidence>
<dbReference type="Pfam" id="PF02788">
    <property type="entry name" value="RuBisCO_large_N"/>
    <property type="match status" value="1"/>
</dbReference>
<evidence type="ECO:0000259" key="7">
    <source>
        <dbReference type="Pfam" id="PF00016"/>
    </source>
</evidence>
<comment type="pathway">
    <text evidence="6">Amino-acid biosynthesis; L-methionine biosynthesis via salvage pathway; L-methionine from S-methyl-5-thio-alpha-D-ribose 1-phosphate: step 3/6.</text>
</comment>
<accession>A0A150N4Q0</accession>
<feature type="binding site" evidence="6">
    <location>
        <begin position="182"/>
        <end position="185"/>
    </location>
    <ligand>
        <name>substrate</name>
    </ligand>
</feature>
<feature type="binding site" evidence="6">
    <location>
        <position position="346"/>
    </location>
    <ligand>
        <name>substrate</name>
    </ligand>
</feature>
<comment type="cofactor">
    <cofactor evidence="6">
        <name>Mg(2+)</name>
        <dbReference type="ChEBI" id="CHEBI:18420"/>
    </cofactor>
    <text evidence="6">Binds 1 Mg(2+) ion per subunit.</text>
</comment>
<dbReference type="InterPro" id="IPR033966">
    <property type="entry name" value="RuBisCO"/>
</dbReference>
<sequence>MDEQKRGMIMSQVIATYLIHDEKDLEKKAEGIALGLTVGSWTDLPLLEQEQLRKHKGVVVSVQELEESERANRYFGKRLKRGIVRIAYPSLNFSADIPALLTTVFGKLSLDGEVRLLDLTFSDEWKRKFPGPRFGIDEIRKKLDVYERPLLMSIFKGMIGRDLTYLSEQLKQQALGGVDLVKDDEILFENELTPFEKRITAGKAVLNEVYEKTGKRTLYAVNLTGKTFELKEKAKRAVELGADVLLFNVFAYGLDVLQGLREDDEITIPIMAHPAFSGALTPSEFYGIKASLLLGKLLRLVGADFVLFPSPYGSVALDKEEALGIAAELTNDKEPFKRSFPVPSAGIHPGLVPLLFRDFGIDSIVNAGGGIHGHPDGATGGGRAFRAAIDAALAGKSLHEAARENEALRKAIDLWGAVEVTS</sequence>
<feature type="binding site" evidence="6">
    <location>
        <position position="184"/>
    </location>
    <ligand>
        <name>Mg(2+)</name>
        <dbReference type="ChEBI" id="CHEBI:18420"/>
    </ligand>
</feature>
<keyword evidence="2 6" id="KW-0479">Metal-binding</keyword>
<dbReference type="Gene3D" id="3.30.70.150">
    <property type="entry name" value="RuBisCO large subunit, N-terminal domain"/>
    <property type="match status" value="1"/>
</dbReference>
<feature type="binding site" evidence="6">
    <location>
        <position position="185"/>
    </location>
    <ligand>
        <name>Mg(2+)</name>
        <dbReference type="ChEBI" id="CHEBI:18420"/>
    </ligand>
</feature>
<dbReference type="PANTHER" id="PTHR42704">
    <property type="entry name" value="RIBULOSE BISPHOSPHATE CARBOXYLASE"/>
    <property type="match status" value="1"/>
</dbReference>
<organism evidence="9 10">
    <name type="scientific">Parageobacillus toebii</name>
    <dbReference type="NCBI Taxonomy" id="153151"/>
    <lineage>
        <taxon>Bacteria</taxon>
        <taxon>Bacillati</taxon>
        <taxon>Bacillota</taxon>
        <taxon>Bacilli</taxon>
        <taxon>Bacillales</taxon>
        <taxon>Anoxybacillaceae</taxon>
        <taxon>Parageobacillus</taxon>
    </lineage>
</organism>
<dbReference type="InterPro" id="IPR036376">
    <property type="entry name" value="RuBisCO_lsu_C_sf"/>
</dbReference>
<keyword evidence="1 6" id="KW-0028">Amino-acid biosynthesis</keyword>